<keyword evidence="2" id="KW-0808">Transferase</keyword>
<gene>
    <name evidence="4" type="primary">imt1</name>
    <name evidence="4" type="ORF">SOMG_04619</name>
</gene>
<sequence length="320" mass="37329">MVRRTRKLLTVAVSLLVFIFILLKLLLYSQKYLYLLPTKQASTLYLNQQEIEASSKSSTASQTTAIPKIIHQIWKDENIPEKWSGSVNSCRAQHPEEDGWTINLWTDEKALSFMETHYSWFMPIYNSYPYDIQRFDAVRYFIIYHYGGVYIDLDVGCQKPMDPLLDQATFLLPVTEPIGYSNDWFAATPRHAFLYKVITSLSKFNHQYFTKYPTVLLSTGPLFISIALCQYLSEPHNTVRSLPPPMYANGPISFFSHVYGSSWHGSDASAFFWMQNHIFYVIMLVTVCILLLLFVLVKVFTVRRRNRNQRRRVMQQELNP</sequence>
<keyword evidence="3" id="KW-0812">Transmembrane</keyword>
<evidence type="ECO:0000313" key="5">
    <source>
        <dbReference type="Proteomes" id="UP001212411"/>
    </source>
</evidence>
<dbReference type="Gene3D" id="3.90.550.20">
    <property type="match status" value="1"/>
</dbReference>
<dbReference type="FunFam" id="3.90.550.20:FF:000005">
    <property type="entry name" value="Unplaced genomic scaffold supercont1.17, whole genome shotgun sequence"/>
    <property type="match status" value="1"/>
</dbReference>
<evidence type="ECO:0000256" key="3">
    <source>
        <dbReference type="SAM" id="Phobius"/>
    </source>
</evidence>
<feature type="transmembrane region" description="Helical" evidence="3">
    <location>
        <begin position="278"/>
        <end position="302"/>
    </location>
</feature>
<dbReference type="Proteomes" id="UP001212411">
    <property type="component" value="Chromosome 3"/>
</dbReference>
<dbReference type="Pfam" id="PF04488">
    <property type="entry name" value="Gly_transf_sug"/>
    <property type="match status" value="1"/>
</dbReference>
<reference evidence="4 5" key="1">
    <citation type="journal article" date="2023" name="G3 (Bethesda)">
        <title>A high-quality reference genome for the fission yeast Schizosaccharomyces osmophilus.</title>
        <authorList>
            <person name="Jia G.S."/>
            <person name="Zhang W.C."/>
            <person name="Liang Y."/>
            <person name="Liu X.H."/>
            <person name="Rhind N."/>
            <person name="Pidoux A."/>
            <person name="Brysch-Herzberg M."/>
            <person name="Du L.L."/>
        </authorList>
    </citation>
    <scope>NUCLEOTIDE SEQUENCE [LARGE SCALE GENOMIC DNA]</scope>
    <source>
        <strain evidence="4 5">CBS 15793</strain>
    </source>
</reference>
<dbReference type="SUPFAM" id="SSF53448">
    <property type="entry name" value="Nucleotide-diphospho-sugar transferases"/>
    <property type="match status" value="1"/>
</dbReference>
<protein>
    <submittedName>
        <fullName evidence="4">Inositol phosphorylceramide mannosyltransferase activity Imt1</fullName>
    </submittedName>
</protein>
<dbReference type="GeneID" id="80878088"/>
<keyword evidence="3" id="KW-0472">Membrane</keyword>
<keyword evidence="4" id="KW-0328">Glycosyltransferase</keyword>
<dbReference type="GO" id="GO:0000030">
    <property type="term" value="F:mannosyltransferase activity"/>
    <property type="evidence" value="ECO:0007669"/>
    <property type="project" value="TreeGrafter"/>
</dbReference>
<dbReference type="InterPro" id="IPR029044">
    <property type="entry name" value="Nucleotide-diphossugar_trans"/>
</dbReference>
<dbReference type="PANTHER" id="PTHR32385">
    <property type="entry name" value="MANNOSYL PHOSPHORYLINOSITOL CERAMIDE SYNTHASE"/>
    <property type="match status" value="1"/>
</dbReference>
<dbReference type="AlphaFoldDB" id="A0AAE9WG57"/>
<dbReference type="RefSeq" id="XP_056039406.1">
    <property type="nucleotide sequence ID" value="XM_056183399.1"/>
</dbReference>
<dbReference type="GO" id="GO:0051999">
    <property type="term" value="P:mannosyl-inositol phosphorylceramide biosynthetic process"/>
    <property type="evidence" value="ECO:0007669"/>
    <property type="project" value="TreeGrafter"/>
</dbReference>
<accession>A0AAE9WG57</accession>
<name>A0AAE9WG57_9SCHI</name>
<dbReference type="InterPro" id="IPR051706">
    <property type="entry name" value="Glycosyltransferase_domain"/>
</dbReference>
<evidence type="ECO:0000256" key="2">
    <source>
        <dbReference type="ARBA" id="ARBA00022679"/>
    </source>
</evidence>
<dbReference type="GO" id="GO:0016020">
    <property type="term" value="C:membrane"/>
    <property type="evidence" value="ECO:0007669"/>
    <property type="project" value="GOC"/>
</dbReference>
<evidence type="ECO:0000256" key="1">
    <source>
        <dbReference type="ARBA" id="ARBA00009003"/>
    </source>
</evidence>
<keyword evidence="5" id="KW-1185">Reference proteome</keyword>
<dbReference type="EMBL" id="CP115613">
    <property type="protein sequence ID" value="WBW75163.1"/>
    <property type="molecule type" value="Genomic_DNA"/>
</dbReference>
<organism evidence="4 5">
    <name type="scientific">Schizosaccharomyces osmophilus</name>
    <dbReference type="NCBI Taxonomy" id="2545709"/>
    <lineage>
        <taxon>Eukaryota</taxon>
        <taxon>Fungi</taxon>
        <taxon>Dikarya</taxon>
        <taxon>Ascomycota</taxon>
        <taxon>Taphrinomycotina</taxon>
        <taxon>Schizosaccharomycetes</taxon>
        <taxon>Schizosaccharomycetales</taxon>
        <taxon>Schizosaccharomycetaceae</taxon>
        <taxon>Schizosaccharomyces</taxon>
    </lineage>
</organism>
<evidence type="ECO:0000313" key="4">
    <source>
        <dbReference type="EMBL" id="WBW75163.1"/>
    </source>
</evidence>
<dbReference type="PANTHER" id="PTHR32385:SF15">
    <property type="entry name" value="INOSITOL PHOSPHOCERAMIDE MANNOSYLTRANSFERASE 1"/>
    <property type="match status" value="1"/>
</dbReference>
<dbReference type="KEGG" id="som:SOMG_04619"/>
<dbReference type="InterPro" id="IPR007577">
    <property type="entry name" value="GlycoTrfase_DXD_sugar-bd_CS"/>
</dbReference>
<keyword evidence="3" id="KW-1133">Transmembrane helix</keyword>
<comment type="similarity">
    <text evidence="1">Belongs to the glycosyltransferase 32 family.</text>
</comment>
<proteinExistence type="inferred from homology"/>